<sequence>MCRKNQLVKNIYNFPLVSQVRPVNMVTSSGDMFLIFLSANNANQVISRHKRGSFLIIEEFFQGNLERECLEERCTYEEAREVFEDSEDTKYLFWNKAIGGRQCSSNPCQHNGVCQDSIRGYTCTCTDAYEGPNCNFGKATFPLEATVETIWTSCSLYCLFLC</sequence>
<keyword evidence="7" id="KW-0325">Glycoprotein</keyword>
<evidence type="ECO:0000256" key="2">
    <source>
        <dbReference type="ARBA" id="ARBA00022479"/>
    </source>
</evidence>
<dbReference type="SMART" id="SM00069">
    <property type="entry name" value="GLA"/>
    <property type="match status" value="1"/>
</dbReference>
<dbReference type="InterPro" id="IPR000294">
    <property type="entry name" value="GLA_domain"/>
</dbReference>
<dbReference type="FunFam" id="2.10.25.10:FF:000162">
    <property type="entry name" value="Coagulation factor X (Predicted)"/>
    <property type="match status" value="1"/>
</dbReference>
<dbReference type="Pfam" id="PF00008">
    <property type="entry name" value="EGF"/>
    <property type="match status" value="1"/>
</dbReference>
<dbReference type="Ensembl" id="ENSGAGT00000016426.1">
    <property type="protein sequence ID" value="ENSGAGP00000014356.1"/>
    <property type="gene ID" value="ENSGAGG00000010912.1"/>
</dbReference>
<dbReference type="InterPro" id="IPR050442">
    <property type="entry name" value="Peptidase_S1_coag_factors"/>
</dbReference>
<dbReference type="GO" id="GO:0005509">
    <property type="term" value="F:calcium ion binding"/>
    <property type="evidence" value="ECO:0007669"/>
    <property type="project" value="InterPro"/>
</dbReference>
<evidence type="ECO:0000256" key="3">
    <source>
        <dbReference type="ARBA" id="ARBA00022525"/>
    </source>
</evidence>
<evidence type="ECO:0000256" key="6">
    <source>
        <dbReference type="ARBA" id="ARBA00023157"/>
    </source>
</evidence>
<dbReference type="PRINTS" id="PR00001">
    <property type="entry name" value="GLABLOOD"/>
</dbReference>
<reference evidence="11" key="2">
    <citation type="submission" date="2025-08" db="UniProtKB">
        <authorList>
            <consortium name="Ensembl"/>
        </authorList>
    </citation>
    <scope>IDENTIFICATION</scope>
</reference>
<dbReference type="InterPro" id="IPR035972">
    <property type="entry name" value="GLA-like_dom_SF"/>
</dbReference>
<feature type="domain" description="Gla" evidence="10">
    <location>
        <begin position="52"/>
        <end position="99"/>
    </location>
</feature>
<keyword evidence="4 8" id="KW-0245">EGF-like domain</keyword>
<dbReference type="SUPFAM" id="SSF57630">
    <property type="entry name" value="GLA-domain"/>
    <property type="match status" value="1"/>
</dbReference>
<dbReference type="Gene3D" id="2.10.25.10">
    <property type="entry name" value="Laminin"/>
    <property type="match status" value="1"/>
</dbReference>
<feature type="domain" description="EGF-like" evidence="9">
    <location>
        <begin position="99"/>
        <end position="135"/>
    </location>
</feature>
<protein>
    <submittedName>
        <fullName evidence="11">Uncharacterized protein</fullName>
    </submittedName>
</protein>
<dbReference type="PANTHER" id="PTHR24278">
    <property type="entry name" value="COAGULATION FACTOR"/>
    <property type="match status" value="1"/>
</dbReference>
<evidence type="ECO:0000256" key="5">
    <source>
        <dbReference type="ARBA" id="ARBA00022837"/>
    </source>
</evidence>
<evidence type="ECO:0000313" key="11">
    <source>
        <dbReference type="Ensembl" id="ENSGAGP00000014356.1"/>
    </source>
</evidence>
<keyword evidence="12" id="KW-1185">Reference proteome</keyword>
<keyword evidence="2" id="KW-0301">Gamma-carboxyglutamic acid</keyword>
<dbReference type="Gene3D" id="4.10.740.10">
    <property type="entry name" value="Coagulation Factor IX"/>
    <property type="match status" value="1"/>
</dbReference>
<dbReference type="AlphaFoldDB" id="A0A452HHN3"/>
<evidence type="ECO:0000256" key="7">
    <source>
        <dbReference type="ARBA" id="ARBA00023180"/>
    </source>
</evidence>
<dbReference type="PROSITE" id="PS00022">
    <property type="entry name" value="EGF_1"/>
    <property type="match status" value="1"/>
</dbReference>
<dbReference type="PROSITE" id="PS00010">
    <property type="entry name" value="ASX_HYDROXYL"/>
    <property type="match status" value="1"/>
</dbReference>
<evidence type="ECO:0000256" key="4">
    <source>
        <dbReference type="ARBA" id="ARBA00022536"/>
    </source>
</evidence>
<dbReference type="Proteomes" id="UP000291020">
    <property type="component" value="Unassembled WGS sequence"/>
</dbReference>
<dbReference type="PROSITE" id="PS00011">
    <property type="entry name" value="GLA_1"/>
    <property type="match status" value="1"/>
</dbReference>
<dbReference type="PANTHER" id="PTHR24278:SF20">
    <property type="entry name" value="VITAMIN K-DEPENDENT PROTEIN Z"/>
    <property type="match status" value="1"/>
</dbReference>
<dbReference type="FunFam" id="4.10.740.10:FF:000001">
    <property type="entry name" value="vitamin K-dependent protein S"/>
    <property type="match status" value="1"/>
</dbReference>
<dbReference type="Pfam" id="PF00594">
    <property type="entry name" value="Gla"/>
    <property type="match status" value="1"/>
</dbReference>
<reference evidence="12" key="1">
    <citation type="journal article" date="2017" name="PLoS ONE">
        <title>The Agassiz's desert tortoise genome provides a resource for the conservation of a threatened species.</title>
        <authorList>
            <person name="Tollis M."/>
            <person name="DeNardo D.F."/>
            <person name="Cornelius J.A."/>
            <person name="Dolby G.A."/>
            <person name="Edwards T."/>
            <person name="Henen B.T."/>
            <person name="Karl A.E."/>
            <person name="Murphy R.W."/>
            <person name="Kusumi K."/>
        </authorList>
    </citation>
    <scope>NUCLEOTIDE SEQUENCE [LARGE SCALE GENOMIC DNA]</scope>
</reference>
<dbReference type="InterPro" id="IPR000742">
    <property type="entry name" value="EGF"/>
</dbReference>
<dbReference type="InterPro" id="IPR017857">
    <property type="entry name" value="Coagulation_fac-like_Gla_dom"/>
</dbReference>
<accession>A0A452HHN3</accession>
<evidence type="ECO:0000256" key="8">
    <source>
        <dbReference type="PROSITE-ProRule" id="PRU00076"/>
    </source>
</evidence>
<feature type="disulfide bond" evidence="8">
    <location>
        <begin position="125"/>
        <end position="134"/>
    </location>
</feature>
<organism evidence="11 12">
    <name type="scientific">Gopherus agassizii</name>
    <name type="common">Agassiz's desert tortoise</name>
    <dbReference type="NCBI Taxonomy" id="38772"/>
    <lineage>
        <taxon>Eukaryota</taxon>
        <taxon>Metazoa</taxon>
        <taxon>Chordata</taxon>
        <taxon>Craniata</taxon>
        <taxon>Vertebrata</taxon>
        <taxon>Euteleostomi</taxon>
        <taxon>Archelosauria</taxon>
        <taxon>Testudinata</taxon>
        <taxon>Testudines</taxon>
        <taxon>Cryptodira</taxon>
        <taxon>Durocryptodira</taxon>
        <taxon>Testudinoidea</taxon>
        <taxon>Testudinidae</taxon>
        <taxon>Gopherus</taxon>
    </lineage>
</organism>
<dbReference type="PROSITE" id="PS50998">
    <property type="entry name" value="GLA_2"/>
    <property type="match status" value="1"/>
</dbReference>
<dbReference type="GO" id="GO:0005615">
    <property type="term" value="C:extracellular space"/>
    <property type="evidence" value="ECO:0007669"/>
    <property type="project" value="TreeGrafter"/>
</dbReference>
<evidence type="ECO:0000259" key="9">
    <source>
        <dbReference type="PROSITE" id="PS50026"/>
    </source>
</evidence>
<dbReference type="InterPro" id="IPR000152">
    <property type="entry name" value="EGF-type_Asp/Asn_hydroxyl_site"/>
</dbReference>
<evidence type="ECO:0000259" key="10">
    <source>
        <dbReference type="PROSITE" id="PS50998"/>
    </source>
</evidence>
<comment type="caution">
    <text evidence="8">Lacks conserved residue(s) required for the propagation of feature annotation.</text>
</comment>
<dbReference type="PROSITE" id="PS50026">
    <property type="entry name" value="EGF_3"/>
    <property type="match status" value="1"/>
</dbReference>
<dbReference type="CDD" id="cd00054">
    <property type="entry name" value="EGF_CA"/>
    <property type="match status" value="1"/>
</dbReference>
<keyword evidence="3" id="KW-0964">Secreted</keyword>
<reference evidence="11" key="3">
    <citation type="submission" date="2025-09" db="UniProtKB">
        <authorList>
            <consortium name="Ensembl"/>
        </authorList>
    </citation>
    <scope>IDENTIFICATION</scope>
</reference>
<keyword evidence="5" id="KW-0106">Calcium</keyword>
<dbReference type="GO" id="GO:0007596">
    <property type="term" value="P:blood coagulation"/>
    <property type="evidence" value="ECO:0007669"/>
    <property type="project" value="TreeGrafter"/>
</dbReference>
<dbReference type="SMART" id="SM00181">
    <property type="entry name" value="EGF"/>
    <property type="match status" value="1"/>
</dbReference>
<proteinExistence type="predicted"/>
<evidence type="ECO:0000256" key="1">
    <source>
        <dbReference type="ARBA" id="ARBA00004613"/>
    </source>
</evidence>
<name>A0A452HHN3_9SAUR</name>
<keyword evidence="6 8" id="KW-1015">Disulfide bond</keyword>
<evidence type="ECO:0000313" key="12">
    <source>
        <dbReference type="Proteomes" id="UP000291020"/>
    </source>
</evidence>
<comment type="subcellular location">
    <subcellularLocation>
        <location evidence="1">Secreted</location>
    </subcellularLocation>
</comment>